<reference evidence="3 4" key="1">
    <citation type="submission" date="2022-05" db="EMBL/GenBank/DDBJ databases">
        <authorList>
            <consortium name="Genoscope - CEA"/>
            <person name="William W."/>
        </authorList>
    </citation>
    <scope>NUCLEOTIDE SEQUENCE [LARGE SCALE GENOMIC DNA]</scope>
</reference>
<dbReference type="SMART" id="SM00409">
    <property type="entry name" value="IG"/>
    <property type="match status" value="1"/>
</dbReference>
<dbReference type="InterPro" id="IPR013783">
    <property type="entry name" value="Ig-like_fold"/>
</dbReference>
<sequence>LNVSETSPPRIAAVHQELELPQSGSLSVDAGTNVTTVTGNSLSIRCNATGFPVPQITWSKDGTSLSAKGPVYVLPTLEPSDSGRYQCIATNVDGVDTQDIRIHVLGK</sequence>
<dbReference type="Pfam" id="PF13927">
    <property type="entry name" value="Ig_3"/>
    <property type="match status" value="1"/>
</dbReference>
<feature type="non-terminal residue" evidence="3">
    <location>
        <position position="107"/>
    </location>
</feature>
<dbReference type="PANTHER" id="PTHR10075:SF14">
    <property type="entry name" value="CELL ADHESION MOLECULE DSCAM2-RELATED"/>
    <property type="match status" value="1"/>
</dbReference>
<feature type="domain" description="Ig-like" evidence="2">
    <location>
        <begin position="9"/>
        <end position="103"/>
    </location>
</feature>
<dbReference type="InterPro" id="IPR003598">
    <property type="entry name" value="Ig_sub2"/>
</dbReference>
<dbReference type="InterPro" id="IPR007110">
    <property type="entry name" value="Ig-like_dom"/>
</dbReference>
<name>A0ABN8QKD0_9CNID</name>
<gene>
    <name evidence="3" type="ORF">PLOB_00007075</name>
</gene>
<dbReference type="Gene3D" id="2.60.40.10">
    <property type="entry name" value="Immunoglobulins"/>
    <property type="match status" value="1"/>
</dbReference>
<protein>
    <recommendedName>
        <fullName evidence="2">Ig-like domain-containing protein</fullName>
    </recommendedName>
</protein>
<dbReference type="PANTHER" id="PTHR10075">
    <property type="entry name" value="BASIGIN RELATED"/>
    <property type="match status" value="1"/>
</dbReference>
<dbReference type="PROSITE" id="PS50835">
    <property type="entry name" value="IG_LIKE"/>
    <property type="match status" value="1"/>
</dbReference>
<dbReference type="Proteomes" id="UP001159405">
    <property type="component" value="Unassembled WGS sequence"/>
</dbReference>
<evidence type="ECO:0000259" key="2">
    <source>
        <dbReference type="PROSITE" id="PS50835"/>
    </source>
</evidence>
<comment type="caution">
    <text evidence="3">The sequence shown here is derived from an EMBL/GenBank/DDBJ whole genome shotgun (WGS) entry which is preliminary data.</text>
</comment>
<dbReference type="SMART" id="SM00408">
    <property type="entry name" value="IGc2"/>
    <property type="match status" value="1"/>
</dbReference>
<dbReference type="EMBL" id="CALNXK010000132">
    <property type="protein sequence ID" value="CAH3165271.1"/>
    <property type="molecule type" value="Genomic_DNA"/>
</dbReference>
<dbReference type="InterPro" id="IPR003599">
    <property type="entry name" value="Ig_sub"/>
</dbReference>
<keyword evidence="1" id="KW-0393">Immunoglobulin domain</keyword>
<keyword evidence="4" id="KW-1185">Reference proteome</keyword>
<organism evidence="3 4">
    <name type="scientific">Porites lobata</name>
    <dbReference type="NCBI Taxonomy" id="104759"/>
    <lineage>
        <taxon>Eukaryota</taxon>
        <taxon>Metazoa</taxon>
        <taxon>Cnidaria</taxon>
        <taxon>Anthozoa</taxon>
        <taxon>Hexacorallia</taxon>
        <taxon>Scleractinia</taxon>
        <taxon>Fungiina</taxon>
        <taxon>Poritidae</taxon>
        <taxon>Porites</taxon>
    </lineage>
</organism>
<feature type="non-terminal residue" evidence="3">
    <location>
        <position position="1"/>
    </location>
</feature>
<evidence type="ECO:0000256" key="1">
    <source>
        <dbReference type="ARBA" id="ARBA00023319"/>
    </source>
</evidence>
<accession>A0ABN8QKD0</accession>
<dbReference type="SUPFAM" id="SSF48726">
    <property type="entry name" value="Immunoglobulin"/>
    <property type="match status" value="1"/>
</dbReference>
<proteinExistence type="predicted"/>
<evidence type="ECO:0000313" key="3">
    <source>
        <dbReference type="EMBL" id="CAH3165271.1"/>
    </source>
</evidence>
<evidence type="ECO:0000313" key="4">
    <source>
        <dbReference type="Proteomes" id="UP001159405"/>
    </source>
</evidence>
<dbReference type="InterPro" id="IPR036179">
    <property type="entry name" value="Ig-like_dom_sf"/>
</dbReference>